<keyword evidence="1" id="KW-0732">Signal</keyword>
<keyword evidence="3" id="KW-1185">Reference proteome</keyword>
<proteinExistence type="predicted"/>
<evidence type="ECO:0000256" key="1">
    <source>
        <dbReference type="SAM" id="SignalP"/>
    </source>
</evidence>
<gene>
    <name evidence="2" type="ORF">HYFRA_00000580</name>
</gene>
<comment type="caution">
    <text evidence="2">The sequence shown here is derived from an EMBL/GenBank/DDBJ whole genome shotgun (WGS) entry which is preliminary data.</text>
</comment>
<reference evidence="2" key="1">
    <citation type="submission" date="2021-07" db="EMBL/GenBank/DDBJ databases">
        <authorList>
            <person name="Durling M."/>
        </authorList>
    </citation>
    <scope>NUCLEOTIDE SEQUENCE</scope>
</reference>
<evidence type="ECO:0000313" key="3">
    <source>
        <dbReference type="Proteomes" id="UP000696280"/>
    </source>
</evidence>
<protein>
    <submittedName>
        <fullName evidence="2">Uncharacterized protein</fullName>
    </submittedName>
</protein>
<dbReference type="EMBL" id="CAJVRL010000081">
    <property type="protein sequence ID" value="CAG8958226.1"/>
    <property type="molecule type" value="Genomic_DNA"/>
</dbReference>
<feature type="chain" id="PRO_5040354748" evidence="1">
    <location>
        <begin position="22"/>
        <end position="185"/>
    </location>
</feature>
<organism evidence="2 3">
    <name type="scientific">Hymenoscyphus fraxineus</name>
    <dbReference type="NCBI Taxonomy" id="746836"/>
    <lineage>
        <taxon>Eukaryota</taxon>
        <taxon>Fungi</taxon>
        <taxon>Dikarya</taxon>
        <taxon>Ascomycota</taxon>
        <taxon>Pezizomycotina</taxon>
        <taxon>Leotiomycetes</taxon>
        <taxon>Helotiales</taxon>
        <taxon>Helotiaceae</taxon>
        <taxon>Hymenoscyphus</taxon>
    </lineage>
</organism>
<sequence length="185" mass="20787">MIRFHTTVLAIYLAILSVVLAAAVPSALSDSSTIGEGVLVKRDETPRPKGVKCCRDEDMKFHYWHPSTRSDAEKIIAMFNSKPADVHIVPAKSCPDFKRGSIRVAICNDVRPPFYDSESNEHQVTPHYGEMSRYAQQILDGCTLKKQPNAATYKTEDQACGQQFDEAGRWNVIITYVKDIIENPR</sequence>
<evidence type="ECO:0000313" key="2">
    <source>
        <dbReference type="EMBL" id="CAG8958226.1"/>
    </source>
</evidence>
<accession>A0A9N9L1Q5</accession>
<feature type="signal peptide" evidence="1">
    <location>
        <begin position="1"/>
        <end position="21"/>
    </location>
</feature>
<name>A0A9N9L1Q5_9HELO</name>
<dbReference type="Proteomes" id="UP000696280">
    <property type="component" value="Unassembled WGS sequence"/>
</dbReference>
<dbReference type="AlphaFoldDB" id="A0A9N9L1Q5"/>